<dbReference type="InterPro" id="IPR036291">
    <property type="entry name" value="NAD(P)-bd_dom_sf"/>
</dbReference>
<dbReference type="PANTHER" id="PTHR43157:SF31">
    <property type="entry name" value="PHOSPHATIDYLINOSITOL-GLYCAN BIOSYNTHESIS CLASS F PROTEIN"/>
    <property type="match status" value="1"/>
</dbReference>
<dbReference type="PRINTS" id="PR00081">
    <property type="entry name" value="GDHRDH"/>
</dbReference>
<name>A0A2V4P1C0_9ACTN</name>
<dbReference type="PRINTS" id="PR00080">
    <property type="entry name" value="SDRFAMILY"/>
</dbReference>
<dbReference type="AlphaFoldDB" id="A0A2V4P1C0"/>
<organism evidence="3 4">
    <name type="scientific">Streptomyces tateyamensis</name>
    <dbReference type="NCBI Taxonomy" id="565073"/>
    <lineage>
        <taxon>Bacteria</taxon>
        <taxon>Bacillati</taxon>
        <taxon>Actinomycetota</taxon>
        <taxon>Actinomycetes</taxon>
        <taxon>Kitasatosporales</taxon>
        <taxon>Streptomycetaceae</taxon>
        <taxon>Streptomyces</taxon>
    </lineage>
</organism>
<dbReference type="SUPFAM" id="SSF51735">
    <property type="entry name" value="NAD(P)-binding Rossmann-fold domains"/>
    <property type="match status" value="1"/>
</dbReference>
<accession>A0A2V4P1C0</accession>
<dbReference type="GO" id="GO:0016491">
    <property type="term" value="F:oxidoreductase activity"/>
    <property type="evidence" value="ECO:0007669"/>
    <property type="project" value="UniProtKB-KW"/>
</dbReference>
<keyword evidence="1" id="KW-0560">Oxidoreductase</keyword>
<comment type="caution">
    <text evidence="3">The sequence shown here is derived from an EMBL/GenBank/DDBJ whole genome shotgun (WGS) entry which is preliminary data.</text>
</comment>
<gene>
    <name evidence="3" type="ORF">C7C46_22630</name>
</gene>
<dbReference type="Proteomes" id="UP000248039">
    <property type="component" value="Unassembled WGS sequence"/>
</dbReference>
<dbReference type="RefSeq" id="WP_110671738.1">
    <property type="nucleotide sequence ID" value="NZ_PYBW01000084.1"/>
</dbReference>
<evidence type="ECO:0000256" key="1">
    <source>
        <dbReference type="ARBA" id="ARBA00023002"/>
    </source>
</evidence>
<dbReference type="OrthoDB" id="3237043at2"/>
<protein>
    <submittedName>
        <fullName evidence="3">3-oxoacyl-ACP reductase</fullName>
    </submittedName>
</protein>
<reference evidence="3 4" key="1">
    <citation type="submission" date="2018-03" db="EMBL/GenBank/DDBJ databases">
        <title>Bioinformatic expansion and discovery of thiopeptide antibiotics.</title>
        <authorList>
            <person name="Schwalen C.J."/>
            <person name="Hudson G.A."/>
            <person name="Mitchell D.A."/>
        </authorList>
    </citation>
    <scope>NUCLEOTIDE SEQUENCE [LARGE SCALE GENOMIC DNA]</scope>
    <source>
        <strain evidence="3 4">ATCC 21389</strain>
    </source>
</reference>
<evidence type="ECO:0000256" key="2">
    <source>
        <dbReference type="RuleBase" id="RU000363"/>
    </source>
</evidence>
<dbReference type="PANTHER" id="PTHR43157">
    <property type="entry name" value="PHOSPHATIDYLINOSITOL-GLYCAN BIOSYNTHESIS CLASS F PROTEIN-RELATED"/>
    <property type="match status" value="1"/>
</dbReference>
<evidence type="ECO:0000313" key="4">
    <source>
        <dbReference type="Proteomes" id="UP000248039"/>
    </source>
</evidence>
<sequence length="274" mass="28733">MSNQLRTILITGSTTGHGQALAERLAGPDTLLLLHGRDEQRAGEVRDRVRAAGGQAEVLLADLADLHEVDGLATAVLADFPRLDVLVNNAGIGSGPPGAPREQSADGLELRLAVNYLAGYHLNTRLLGRLQEADGRIVNVSSIGQHPIDFADPQLLVDYDGGRAYRQAKLAQILHTIDLAEQLTAAGSTVTVNALHPATLMPTGMVAEALLPTMSGVDEGATTTLALVSGAAGAGTGRFYNGLQEARADNQAYDPKAREQLRALSAELVRSVLG</sequence>
<evidence type="ECO:0000313" key="3">
    <source>
        <dbReference type="EMBL" id="PYC76276.1"/>
    </source>
</evidence>
<dbReference type="EMBL" id="PYBW01000084">
    <property type="protein sequence ID" value="PYC76276.1"/>
    <property type="molecule type" value="Genomic_DNA"/>
</dbReference>
<proteinExistence type="inferred from homology"/>
<dbReference type="InterPro" id="IPR002347">
    <property type="entry name" value="SDR_fam"/>
</dbReference>
<keyword evidence="4" id="KW-1185">Reference proteome</keyword>
<comment type="similarity">
    <text evidence="2">Belongs to the short-chain dehydrogenases/reductases (SDR) family.</text>
</comment>
<dbReference type="Gene3D" id="3.40.50.720">
    <property type="entry name" value="NAD(P)-binding Rossmann-like Domain"/>
    <property type="match status" value="1"/>
</dbReference>
<dbReference type="Pfam" id="PF00106">
    <property type="entry name" value="adh_short"/>
    <property type="match status" value="1"/>
</dbReference>